<keyword evidence="3" id="KW-1185">Reference proteome</keyword>
<keyword evidence="1" id="KW-1133">Transmembrane helix</keyword>
<protein>
    <submittedName>
        <fullName evidence="2">Uncharacterized protein</fullName>
    </submittedName>
</protein>
<comment type="caution">
    <text evidence="2">The sequence shown here is derived from an EMBL/GenBank/DDBJ whole genome shotgun (WGS) entry which is preliminary data.</text>
</comment>
<keyword evidence="1" id="KW-0472">Membrane</keyword>
<gene>
    <name evidence="2" type="ORF">XH99_28565</name>
</gene>
<feature type="transmembrane region" description="Helical" evidence="1">
    <location>
        <begin position="43"/>
        <end position="61"/>
    </location>
</feature>
<organism evidence="2 3">
    <name type="scientific">Bradyrhizobium nanningense</name>
    <dbReference type="NCBI Taxonomy" id="1325118"/>
    <lineage>
        <taxon>Bacteria</taxon>
        <taxon>Pseudomonadati</taxon>
        <taxon>Pseudomonadota</taxon>
        <taxon>Alphaproteobacteria</taxon>
        <taxon>Hyphomicrobiales</taxon>
        <taxon>Nitrobacteraceae</taxon>
        <taxon>Bradyrhizobium</taxon>
    </lineage>
</organism>
<dbReference type="RefSeq" id="WP_128921246.1">
    <property type="nucleotide sequence ID" value="NZ_LBJQ01000089.1"/>
</dbReference>
<accession>A0A4Q0RXA4</accession>
<sequence>MRALERLRPHFDHRKLASVVMQALDWVMKTVSELVEHVTLSRVGYSVFVLLIVAILLKSLISTWQSGKIIVGEFDYYADGIKKAEFGEQIRAETFEFYNLIVRLIQKEAERTAFENNNPKEKEDENRSERLPAIRNDELAALGSKSGELQQLEITVQGVNIKNLFSALGGLVTPSPREMKASIFSGNSSRRVFVTAPPPRGKADGVPALISGSVESDTATAFRIACYMIWSQWEAASTERYDAVNFSEFCRVARLLCIRNTFDSLPSYEFQKQKFKDEIDFLKDAYQTAALARPSYNLIYSSLRGLERYVGDEKVPLTSTTTASIDSLVDLINFSLQTERPRPRDQHGNWVKGLAPDITERRVIDRAYFQEQILPDCKPNPNDRDTIPGEARIQFDNVVRILSEHDGQKIVRSGLIVADDTVITVGIYRRTQELETLSATNTDVQIVRCGKLLETHKMASVTPVSPPGGSPYLRLIVPGLRAVASPPTFASEDEKPWKHTSLFVVGYLERSDGLFHDRREPHQTGIDNNDRLVFAAQDLPYWTSVGEDDDDAERFDLNIPMASGMIGSPIFTSEGQLAGLLGPGQYLGGMILGVGISAKPLFPPVPAAH</sequence>
<evidence type="ECO:0000313" key="3">
    <source>
        <dbReference type="Proteomes" id="UP000289546"/>
    </source>
</evidence>
<name>A0A4Q0RXA4_9BRAD</name>
<keyword evidence="1" id="KW-0812">Transmembrane</keyword>
<evidence type="ECO:0000313" key="2">
    <source>
        <dbReference type="EMBL" id="RXH24051.1"/>
    </source>
</evidence>
<evidence type="ECO:0000256" key="1">
    <source>
        <dbReference type="SAM" id="Phobius"/>
    </source>
</evidence>
<dbReference type="Proteomes" id="UP000289546">
    <property type="component" value="Unassembled WGS sequence"/>
</dbReference>
<proteinExistence type="predicted"/>
<dbReference type="EMBL" id="LBJQ01000089">
    <property type="protein sequence ID" value="RXH24051.1"/>
    <property type="molecule type" value="Genomic_DNA"/>
</dbReference>
<reference evidence="2 3" key="1">
    <citation type="submission" date="2015-04" db="EMBL/GenBank/DDBJ databases">
        <title>Comparative genomics of rhizobia nodulating Arachis hypogaea in China.</title>
        <authorList>
            <person name="Li Y."/>
        </authorList>
    </citation>
    <scope>NUCLEOTIDE SEQUENCE [LARGE SCALE GENOMIC DNA]</scope>
    <source>
        <strain evidence="2 3">CCBAU 51757</strain>
    </source>
</reference>
<dbReference type="AlphaFoldDB" id="A0A4Q0RXA4"/>